<evidence type="ECO:0000256" key="3">
    <source>
        <dbReference type="ARBA" id="ARBA00022691"/>
    </source>
</evidence>
<keyword evidence="3" id="KW-0949">S-adenosyl-L-methionine</keyword>
<dbReference type="RefSeq" id="XP_016239882.1">
    <property type="nucleotide sequence ID" value="XM_016374606.1"/>
</dbReference>
<dbReference type="GO" id="GO:0008171">
    <property type="term" value="F:O-methyltransferase activity"/>
    <property type="evidence" value="ECO:0007669"/>
    <property type="project" value="InterPro"/>
</dbReference>
<gene>
    <name evidence="7" type="ORF">PV08_00240</name>
</gene>
<dbReference type="SUPFAM" id="SSF53335">
    <property type="entry name" value="S-adenosyl-L-methionine-dependent methyltransferases"/>
    <property type="match status" value="1"/>
</dbReference>
<dbReference type="PROSITE" id="PS51683">
    <property type="entry name" value="SAM_OMT_II"/>
    <property type="match status" value="1"/>
</dbReference>
<feature type="domain" description="O-methyltransferase dimerisation" evidence="6">
    <location>
        <begin position="43"/>
        <end position="120"/>
    </location>
</feature>
<dbReference type="InterPro" id="IPR029063">
    <property type="entry name" value="SAM-dependent_MTases_sf"/>
</dbReference>
<dbReference type="InterPro" id="IPR036388">
    <property type="entry name" value="WH-like_DNA-bd_sf"/>
</dbReference>
<dbReference type="Proteomes" id="UP000053328">
    <property type="component" value="Unassembled WGS sequence"/>
</dbReference>
<dbReference type="STRING" id="91928.A0A0D1YWI7"/>
<evidence type="ECO:0000259" key="5">
    <source>
        <dbReference type="Pfam" id="PF00891"/>
    </source>
</evidence>
<dbReference type="InterPro" id="IPR016461">
    <property type="entry name" value="COMT-like"/>
</dbReference>
<dbReference type="AlphaFoldDB" id="A0A0D1YWI7"/>
<evidence type="ECO:0000313" key="7">
    <source>
        <dbReference type="EMBL" id="KIW19666.1"/>
    </source>
</evidence>
<dbReference type="InterPro" id="IPR036390">
    <property type="entry name" value="WH_DNA-bd_sf"/>
</dbReference>
<evidence type="ECO:0008006" key="9">
    <source>
        <dbReference type="Google" id="ProtNLM"/>
    </source>
</evidence>
<name>A0A0D1YWI7_9EURO</name>
<dbReference type="GeneID" id="27327323"/>
<dbReference type="SUPFAM" id="SSF46785">
    <property type="entry name" value="Winged helix' DNA-binding domain"/>
    <property type="match status" value="1"/>
</dbReference>
<dbReference type="VEuPathDB" id="FungiDB:PV08_00240"/>
<dbReference type="OrthoDB" id="1535081at2759"/>
<dbReference type="InterPro" id="IPR001077">
    <property type="entry name" value="COMT_C"/>
</dbReference>
<sequence length="383" mass="42264">MDAIITQISSLAKDADDVGRQAILKALQQLQAQLESPVEVFLKLYNASIQVNVVYVAVQLGLFKHIAEDASSPVSVAQIAERSSASPELLRRLLRYLASFGFISNPAEDQYQATKITHFLASPLADAGMIHCVDTCGPATSALPAFLAENSYADISSNTNTPFQKGHNTELGAFEWLAKHPKNFNALQFTMTALQNADWLKDLSVLDQAVQQARDGSERPFFVDVGGGHGHQCKQLLEKYPSLQGSVVLQDLPEAVDKLAPIQGVKAMAQNFFEKQSVQGARFYYLRRIMHDWPDDDCVTILSKLVEAMDSDSQILADEVFLTDVNVPWPASTQDISMNILFGGKERTRREWASLMEKSGLKLVDVRTYNPSTCAAILVLEKV</sequence>
<keyword evidence="1" id="KW-0489">Methyltransferase</keyword>
<dbReference type="Gene3D" id="3.40.50.150">
    <property type="entry name" value="Vaccinia Virus protein VP39"/>
    <property type="match status" value="1"/>
</dbReference>
<feature type="active site" description="Proton acceptor" evidence="4">
    <location>
        <position position="291"/>
    </location>
</feature>
<reference evidence="7 8" key="1">
    <citation type="submission" date="2015-01" db="EMBL/GenBank/DDBJ databases">
        <title>The Genome Sequence of Exophiala spinifera CBS89968.</title>
        <authorList>
            <consortium name="The Broad Institute Genomics Platform"/>
            <person name="Cuomo C."/>
            <person name="de Hoog S."/>
            <person name="Gorbushina A."/>
            <person name="Stielow B."/>
            <person name="Teixiera M."/>
            <person name="Abouelleil A."/>
            <person name="Chapman S.B."/>
            <person name="Priest M."/>
            <person name="Young S.K."/>
            <person name="Wortman J."/>
            <person name="Nusbaum C."/>
            <person name="Birren B."/>
        </authorList>
    </citation>
    <scope>NUCLEOTIDE SEQUENCE [LARGE SCALE GENOMIC DNA]</scope>
    <source>
        <strain evidence="7 8">CBS 89968</strain>
    </source>
</reference>
<keyword evidence="2" id="KW-0808">Transferase</keyword>
<organism evidence="7 8">
    <name type="scientific">Exophiala spinifera</name>
    <dbReference type="NCBI Taxonomy" id="91928"/>
    <lineage>
        <taxon>Eukaryota</taxon>
        <taxon>Fungi</taxon>
        <taxon>Dikarya</taxon>
        <taxon>Ascomycota</taxon>
        <taxon>Pezizomycotina</taxon>
        <taxon>Eurotiomycetes</taxon>
        <taxon>Chaetothyriomycetidae</taxon>
        <taxon>Chaetothyriales</taxon>
        <taxon>Herpotrichiellaceae</taxon>
        <taxon>Exophiala</taxon>
    </lineage>
</organism>
<dbReference type="Pfam" id="PF08100">
    <property type="entry name" value="Dimerisation"/>
    <property type="match status" value="1"/>
</dbReference>
<dbReference type="Gene3D" id="1.10.10.10">
    <property type="entry name" value="Winged helix-like DNA-binding domain superfamily/Winged helix DNA-binding domain"/>
    <property type="match status" value="1"/>
</dbReference>
<evidence type="ECO:0000256" key="1">
    <source>
        <dbReference type="ARBA" id="ARBA00022603"/>
    </source>
</evidence>
<evidence type="ECO:0000256" key="2">
    <source>
        <dbReference type="ARBA" id="ARBA00022679"/>
    </source>
</evidence>
<keyword evidence="8" id="KW-1185">Reference proteome</keyword>
<evidence type="ECO:0000256" key="4">
    <source>
        <dbReference type="PIRSR" id="PIRSR005739-1"/>
    </source>
</evidence>
<protein>
    <recommendedName>
        <fullName evidence="9">O-methyltransferase domain-containing protein</fullName>
    </recommendedName>
</protein>
<dbReference type="Pfam" id="PF00891">
    <property type="entry name" value="Methyltransf_2"/>
    <property type="match status" value="1"/>
</dbReference>
<dbReference type="HOGENOM" id="CLU_005533_5_0_1"/>
<evidence type="ECO:0000313" key="8">
    <source>
        <dbReference type="Proteomes" id="UP000053328"/>
    </source>
</evidence>
<proteinExistence type="predicted"/>
<dbReference type="GO" id="GO:0046983">
    <property type="term" value="F:protein dimerization activity"/>
    <property type="evidence" value="ECO:0007669"/>
    <property type="project" value="InterPro"/>
</dbReference>
<dbReference type="PIRSF" id="PIRSF005739">
    <property type="entry name" value="O-mtase"/>
    <property type="match status" value="1"/>
</dbReference>
<feature type="domain" description="O-methyltransferase C-terminal" evidence="5">
    <location>
        <begin position="191"/>
        <end position="361"/>
    </location>
</feature>
<dbReference type="InterPro" id="IPR012967">
    <property type="entry name" value="COMT_dimerisation"/>
</dbReference>
<dbReference type="PANTHER" id="PTHR43712">
    <property type="entry name" value="PUTATIVE (AFU_ORTHOLOGUE AFUA_4G14580)-RELATED"/>
    <property type="match status" value="1"/>
</dbReference>
<dbReference type="PANTHER" id="PTHR43712:SF1">
    <property type="entry name" value="HYPOTHETICAL O-METHYLTRANSFERASE (EUROFUNG)-RELATED"/>
    <property type="match status" value="1"/>
</dbReference>
<evidence type="ECO:0000259" key="6">
    <source>
        <dbReference type="Pfam" id="PF08100"/>
    </source>
</evidence>
<dbReference type="GO" id="GO:0032259">
    <property type="term" value="P:methylation"/>
    <property type="evidence" value="ECO:0007669"/>
    <property type="project" value="UniProtKB-KW"/>
</dbReference>
<dbReference type="EMBL" id="KN847492">
    <property type="protein sequence ID" value="KIW19666.1"/>
    <property type="molecule type" value="Genomic_DNA"/>
</dbReference>
<accession>A0A0D1YWI7</accession>